<sequence>MWFKIHRRKNGGTVSLRPPATGITTPRKVTAKSSKKSAKRFHWPNLRRSVPIQRRKVSSSTIGVPPRPRTALPPPPISSIGPIQRRIRCGTTVIPIMRASVLHLPPLPSSPAVAPKRRPSTACPPLEERLIKIRRLNRLSRPHHCMEHFNPVYDDVYSYVTSEDEAIYEEILPPRKRAHVIPLENLDLMQVSAMVMGDAPLKRKKSESSAAGSAQGVYALHGGDWTSVASGIYDDVASSGSESDEEFDLGMFRNAEIYRWSAVNSSNGTENIPWTPTILGRSVECGDDQWFHQNPYFLH</sequence>
<feature type="compositionally biased region" description="Basic residues" evidence="1">
    <location>
        <begin position="29"/>
        <end position="39"/>
    </location>
</feature>
<reference evidence="2 3" key="2">
    <citation type="submission" date="2018-11" db="EMBL/GenBank/DDBJ databases">
        <authorList>
            <consortium name="Pathogen Informatics"/>
        </authorList>
    </citation>
    <scope>NUCLEOTIDE SEQUENCE [LARGE SCALE GENOMIC DNA]</scope>
</reference>
<evidence type="ECO:0000313" key="4">
    <source>
        <dbReference type="WBParaSite" id="HNAJ_0000517301-mRNA-1"/>
    </source>
</evidence>
<feature type="compositionally biased region" description="Pro residues" evidence="1">
    <location>
        <begin position="65"/>
        <end position="77"/>
    </location>
</feature>
<dbReference type="OrthoDB" id="6246417at2759"/>
<dbReference type="Proteomes" id="UP000278807">
    <property type="component" value="Unassembled WGS sequence"/>
</dbReference>
<keyword evidence="3" id="KW-1185">Reference proteome</keyword>
<proteinExistence type="predicted"/>
<reference evidence="4" key="1">
    <citation type="submission" date="2017-02" db="UniProtKB">
        <authorList>
            <consortium name="WormBaseParasite"/>
        </authorList>
    </citation>
    <scope>IDENTIFICATION</scope>
</reference>
<protein>
    <submittedName>
        <fullName evidence="2 4">Uncharacterized protein</fullName>
    </submittedName>
</protein>
<name>A0A0R3TDN4_RODNA</name>
<organism evidence="4">
    <name type="scientific">Rodentolepis nana</name>
    <name type="common">Dwarf tapeworm</name>
    <name type="synonym">Hymenolepis nana</name>
    <dbReference type="NCBI Taxonomy" id="102285"/>
    <lineage>
        <taxon>Eukaryota</taxon>
        <taxon>Metazoa</taxon>
        <taxon>Spiralia</taxon>
        <taxon>Lophotrochozoa</taxon>
        <taxon>Platyhelminthes</taxon>
        <taxon>Cestoda</taxon>
        <taxon>Eucestoda</taxon>
        <taxon>Cyclophyllidea</taxon>
        <taxon>Hymenolepididae</taxon>
        <taxon>Rodentolepis</taxon>
    </lineage>
</organism>
<feature type="region of interest" description="Disordered" evidence="1">
    <location>
        <begin position="9"/>
        <end position="39"/>
    </location>
</feature>
<evidence type="ECO:0000256" key="1">
    <source>
        <dbReference type="SAM" id="MobiDB-lite"/>
    </source>
</evidence>
<dbReference type="EMBL" id="UZAE01004156">
    <property type="protein sequence ID" value="VDO01031.1"/>
    <property type="molecule type" value="Genomic_DNA"/>
</dbReference>
<dbReference type="AlphaFoldDB" id="A0A0R3TDN4"/>
<accession>A0A0R3TDN4</accession>
<evidence type="ECO:0000313" key="3">
    <source>
        <dbReference type="Proteomes" id="UP000278807"/>
    </source>
</evidence>
<dbReference type="WBParaSite" id="HNAJ_0000517301-mRNA-1">
    <property type="protein sequence ID" value="HNAJ_0000517301-mRNA-1"/>
    <property type="gene ID" value="HNAJ_0000517301"/>
</dbReference>
<evidence type="ECO:0000313" key="2">
    <source>
        <dbReference type="EMBL" id="VDO01031.1"/>
    </source>
</evidence>
<gene>
    <name evidence="2" type="ORF">HNAJ_LOCUS5171</name>
</gene>
<feature type="region of interest" description="Disordered" evidence="1">
    <location>
        <begin position="54"/>
        <end position="81"/>
    </location>
</feature>